<dbReference type="Gene3D" id="2.60.40.1730">
    <property type="entry name" value="tricorn interacting facor f3 domain"/>
    <property type="match status" value="1"/>
</dbReference>
<dbReference type="PRINTS" id="PR00756">
    <property type="entry name" value="ALADIPTASE"/>
</dbReference>
<dbReference type="InterPro" id="IPR050344">
    <property type="entry name" value="Peptidase_M1_aminopeptidases"/>
</dbReference>
<dbReference type="InterPro" id="IPR045357">
    <property type="entry name" value="Aminopeptidase_N-like_N"/>
</dbReference>
<keyword evidence="1" id="KW-0812">Transmembrane</keyword>
<dbReference type="InterPro" id="IPR001930">
    <property type="entry name" value="Peptidase_M1"/>
</dbReference>
<dbReference type="eggNOG" id="KOG1046">
    <property type="taxonomic scope" value="Eukaryota"/>
</dbReference>
<dbReference type="EMBL" id="DS268477">
    <property type="protein sequence ID" value="EFP08938.1"/>
    <property type="molecule type" value="Genomic_DNA"/>
</dbReference>
<dbReference type="OMA" id="LAADMIH"/>
<dbReference type="OrthoDB" id="10031169at2759"/>
<organism evidence="4">
    <name type="scientific">Caenorhabditis remanei</name>
    <name type="common">Caenorhabditis vulgaris</name>
    <dbReference type="NCBI Taxonomy" id="31234"/>
    <lineage>
        <taxon>Eukaryota</taxon>
        <taxon>Metazoa</taxon>
        <taxon>Ecdysozoa</taxon>
        <taxon>Nematoda</taxon>
        <taxon>Chromadorea</taxon>
        <taxon>Rhabditida</taxon>
        <taxon>Rhabditina</taxon>
        <taxon>Rhabditomorpha</taxon>
        <taxon>Rhabditoidea</taxon>
        <taxon>Rhabditidae</taxon>
        <taxon>Peloderinae</taxon>
        <taxon>Caenorhabditis</taxon>
    </lineage>
</organism>
<dbReference type="GO" id="GO:0008270">
    <property type="term" value="F:zinc ion binding"/>
    <property type="evidence" value="ECO:0007669"/>
    <property type="project" value="TreeGrafter"/>
</dbReference>
<gene>
    <name evidence="3" type="ORF">CRE_17999</name>
</gene>
<dbReference type="AlphaFoldDB" id="E3MTQ5"/>
<dbReference type="SUPFAM" id="SSF55486">
    <property type="entry name" value="Metalloproteases ('zincins'), catalytic domain"/>
    <property type="match status" value="1"/>
</dbReference>
<evidence type="ECO:0000259" key="2">
    <source>
        <dbReference type="Pfam" id="PF17900"/>
    </source>
</evidence>
<keyword evidence="1" id="KW-1133">Transmembrane helix</keyword>
<evidence type="ECO:0000256" key="1">
    <source>
        <dbReference type="SAM" id="Phobius"/>
    </source>
</evidence>
<dbReference type="GO" id="GO:0016020">
    <property type="term" value="C:membrane"/>
    <property type="evidence" value="ECO:0007669"/>
    <property type="project" value="TreeGrafter"/>
</dbReference>
<proteinExistence type="predicted"/>
<dbReference type="PANTHER" id="PTHR11533:SF299">
    <property type="entry name" value="AMINOPEPTIDASE"/>
    <property type="match status" value="1"/>
</dbReference>
<protein>
    <recommendedName>
        <fullName evidence="2">Aminopeptidase N-like N-terminal domain-containing protein</fullName>
    </recommendedName>
</protein>
<dbReference type="STRING" id="31234.E3MTQ5"/>
<keyword evidence="1" id="KW-0472">Membrane</keyword>
<feature type="transmembrane region" description="Helical" evidence="1">
    <location>
        <begin position="104"/>
        <end position="126"/>
    </location>
</feature>
<dbReference type="Pfam" id="PF17900">
    <property type="entry name" value="Peptidase_M1_N"/>
    <property type="match status" value="1"/>
</dbReference>
<dbReference type="GO" id="GO:0070006">
    <property type="term" value="F:metalloaminopeptidase activity"/>
    <property type="evidence" value="ECO:0007669"/>
    <property type="project" value="TreeGrafter"/>
</dbReference>
<dbReference type="HOGENOM" id="CLU_655933_0_0_1"/>
<dbReference type="Gene3D" id="3.30.2010.30">
    <property type="match status" value="1"/>
</dbReference>
<dbReference type="SUPFAM" id="SSF63737">
    <property type="entry name" value="Leukotriene A4 hydrolase N-terminal domain"/>
    <property type="match status" value="1"/>
</dbReference>
<dbReference type="PANTHER" id="PTHR11533">
    <property type="entry name" value="PROTEASE M1 ZINC METALLOPROTEASE"/>
    <property type="match status" value="1"/>
</dbReference>
<dbReference type="GO" id="GO:0043171">
    <property type="term" value="P:peptide catabolic process"/>
    <property type="evidence" value="ECO:0007669"/>
    <property type="project" value="TreeGrafter"/>
</dbReference>
<dbReference type="Proteomes" id="UP000008281">
    <property type="component" value="Unassembled WGS sequence"/>
</dbReference>
<dbReference type="GO" id="GO:0005615">
    <property type="term" value="C:extracellular space"/>
    <property type="evidence" value="ECO:0007669"/>
    <property type="project" value="TreeGrafter"/>
</dbReference>
<dbReference type="GO" id="GO:0006508">
    <property type="term" value="P:proteolysis"/>
    <property type="evidence" value="ECO:0007669"/>
    <property type="project" value="InterPro"/>
</dbReference>
<dbReference type="InterPro" id="IPR042097">
    <property type="entry name" value="Aminopeptidase_N-like_N_sf"/>
</dbReference>
<dbReference type="GO" id="GO:0005737">
    <property type="term" value="C:cytoplasm"/>
    <property type="evidence" value="ECO:0007669"/>
    <property type="project" value="TreeGrafter"/>
</dbReference>
<reference evidence="3" key="1">
    <citation type="submission" date="2007-07" db="EMBL/GenBank/DDBJ databases">
        <title>PCAP assembly of the Caenorhabditis remanei genome.</title>
        <authorList>
            <consortium name="The Caenorhabditis remanei Sequencing Consortium"/>
            <person name="Wilson R.K."/>
        </authorList>
    </citation>
    <scope>NUCLEOTIDE SEQUENCE [LARGE SCALE GENOMIC DNA]</scope>
    <source>
        <strain evidence="3">PB4641</strain>
    </source>
</reference>
<name>E3MTQ5_CAERE</name>
<evidence type="ECO:0000313" key="3">
    <source>
        <dbReference type="EMBL" id="EFP08938.1"/>
    </source>
</evidence>
<sequence>MRQKFDGRPLDIKNAVPTYFEYCIHSMETPDSACPLLHEFVIAPFALEECRRGGASSSEPARMRPFSDAVTAASTSRTTTTTAVATTVVSSSEEHSPCCSARPLAIGVVAVSMSFALIYFLMIVPLTTTILPVTSSPPPFDLSTVSHTTVTLPSTASTTVIPEITTTEDPLYKYIDDKHHRLQIPLIHIPQLYEVKLKLFVPWNPSVNYGTDNFIVEGHVRVHFTSGGGSRVLLHSDSEQHVGECLVKDEFGREIFVKHVGRGFPQVLDLHLAADMIHGMNYTLDVAFRRHIRRESAAGLFAVPYTHGNETRYVVATHLQISEARTVFPCIDVPEVKAQFDTIIIHPTGTTAIANMMDNSTVVEGGWTTTTFRRTPPMSTYLFALSVSDYPYLERYSSRGVRSRVYCDPSKLDSAQLLTDTISPVLDFYEDYFGIPYPLEKLGEWYTNFYYLHMIHNITKRKNIYLKTWPARNTLEMAYCELKNIPK</sequence>
<evidence type="ECO:0000313" key="4">
    <source>
        <dbReference type="Proteomes" id="UP000008281"/>
    </source>
</evidence>
<accession>E3MTQ5</accession>
<keyword evidence="4" id="KW-1185">Reference proteome</keyword>
<dbReference type="GO" id="GO:0042277">
    <property type="term" value="F:peptide binding"/>
    <property type="evidence" value="ECO:0007669"/>
    <property type="project" value="TreeGrafter"/>
</dbReference>
<feature type="domain" description="Aminopeptidase N-like N-terminal" evidence="2">
    <location>
        <begin position="190"/>
        <end position="382"/>
    </location>
</feature>
<dbReference type="InParanoid" id="E3MTQ5"/>